<dbReference type="AlphaFoldDB" id="A0A251NUV0"/>
<evidence type="ECO:0008006" key="6">
    <source>
        <dbReference type="Google" id="ProtNLM"/>
    </source>
</evidence>
<keyword evidence="3" id="KW-0732">Signal</keyword>
<dbReference type="Gramene" id="ONI03079">
    <property type="protein sequence ID" value="ONI03079"/>
    <property type="gene ID" value="PRUPE_6G237100"/>
</dbReference>
<proteinExistence type="predicted"/>
<feature type="region of interest" description="Disordered" evidence="1">
    <location>
        <begin position="44"/>
        <end position="178"/>
    </location>
</feature>
<feature type="transmembrane region" description="Helical" evidence="2">
    <location>
        <begin position="200"/>
        <end position="218"/>
    </location>
</feature>
<gene>
    <name evidence="4" type="ORF">PRUPE_6G237100</name>
</gene>
<evidence type="ECO:0000313" key="5">
    <source>
        <dbReference type="Proteomes" id="UP000006882"/>
    </source>
</evidence>
<evidence type="ECO:0000256" key="3">
    <source>
        <dbReference type="SAM" id="SignalP"/>
    </source>
</evidence>
<keyword evidence="2" id="KW-0812">Transmembrane</keyword>
<feature type="compositionally biased region" description="Pro residues" evidence="1">
    <location>
        <begin position="79"/>
        <end position="88"/>
    </location>
</feature>
<evidence type="ECO:0000256" key="2">
    <source>
        <dbReference type="SAM" id="Phobius"/>
    </source>
</evidence>
<feature type="compositionally biased region" description="Low complexity" evidence="1">
    <location>
        <begin position="153"/>
        <end position="168"/>
    </location>
</feature>
<name>A0A251NUV0_PRUPE</name>
<keyword evidence="2" id="KW-1133">Transmembrane helix</keyword>
<dbReference type="OrthoDB" id="784725at2759"/>
<feature type="chain" id="PRO_5012287116" description="Extensin domain-containing protein" evidence="3">
    <location>
        <begin position="26"/>
        <end position="242"/>
    </location>
</feature>
<sequence>MASAELSKLCICIVTLLSLAMHAMSAQTQSQPTITNDVKPTDEQLISLPASSPSPSPYPENLAPESGGYVVSLPEPDSYNPPPPPPQEPYIEALSPETQDDQLLPPDYSPSPAPSLQEYLGASDQITDYPSPPPPPPPYTEVEAPEGYSETYSPVQSQAPAQSSKPGSNELPFNYKADYESEFDAQDFNDSDESKNRGTMVGFVLGAVCLVGLAGLVYKKKDKKYTKAKAEYEYELTKREDA</sequence>
<dbReference type="PRINTS" id="PR01217">
    <property type="entry name" value="PRICHEXTENSN"/>
</dbReference>
<feature type="signal peptide" evidence="3">
    <location>
        <begin position="1"/>
        <end position="25"/>
    </location>
</feature>
<dbReference type="EMBL" id="CM007656">
    <property type="protein sequence ID" value="ONI03079.1"/>
    <property type="molecule type" value="Genomic_DNA"/>
</dbReference>
<dbReference type="Proteomes" id="UP000006882">
    <property type="component" value="Chromosome G6"/>
</dbReference>
<keyword evidence="2" id="KW-0472">Membrane</keyword>
<accession>A0A251NUV0</accession>
<protein>
    <recommendedName>
        <fullName evidence="6">Extensin domain-containing protein</fullName>
    </recommendedName>
</protein>
<feature type="compositionally biased region" description="Pro residues" evidence="1">
    <location>
        <begin position="130"/>
        <end position="139"/>
    </location>
</feature>
<evidence type="ECO:0000313" key="4">
    <source>
        <dbReference type="EMBL" id="ONI03079.1"/>
    </source>
</evidence>
<keyword evidence="5" id="KW-1185">Reference proteome</keyword>
<reference evidence="4 5" key="1">
    <citation type="journal article" date="2013" name="Nat. Genet.">
        <title>The high-quality draft genome of peach (Prunus persica) identifies unique patterns of genetic diversity, domestication and genome evolution.</title>
        <authorList>
            <consortium name="International Peach Genome Initiative"/>
            <person name="Verde I."/>
            <person name="Abbott A.G."/>
            <person name="Scalabrin S."/>
            <person name="Jung S."/>
            <person name="Shu S."/>
            <person name="Marroni F."/>
            <person name="Zhebentyayeva T."/>
            <person name="Dettori M.T."/>
            <person name="Grimwood J."/>
            <person name="Cattonaro F."/>
            <person name="Zuccolo A."/>
            <person name="Rossini L."/>
            <person name="Jenkins J."/>
            <person name="Vendramin E."/>
            <person name="Meisel L.A."/>
            <person name="Decroocq V."/>
            <person name="Sosinski B."/>
            <person name="Prochnik S."/>
            <person name="Mitros T."/>
            <person name="Policriti A."/>
            <person name="Cipriani G."/>
            <person name="Dondini L."/>
            <person name="Ficklin S."/>
            <person name="Goodstein D.M."/>
            <person name="Xuan P."/>
            <person name="Del Fabbro C."/>
            <person name="Aramini V."/>
            <person name="Copetti D."/>
            <person name="Gonzalez S."/>
            <person name="Horner D.S."/>
            <person name="Falchi R."/>
            <person name="Lucas S."/>
            <person name="Mica E."/>
            <person name="Maldonado J."/>
            <person name="Lazzari B."/>
            <person name="Bielenberg D."/>
            <person name="Pirona R."/>
            <person name="Miculan M."/>
            <person name="Barakat A."/>
            <person name="Testolin R."/>
            <person name="Stella A."/>
            <person name="Tartarini S."/>
            <person name="Tonutti P."/>
            <person name="Arus P."/>
            <person name="Orellana A."/>
            <person name="Wells C."/>
            <person name="Main D."/>
            <person name="Vizzotto G."/>
            <person name="Silva H."/>
            <person name="Salamini F."/>
            <person name="Schmutz J."/>
            <person name="Morgante M."/>
            <person name="Rokhsar D.S."/>
        </authorList>
    </citation>
    <scope>NUCLEOTIDE SEQUENCE [LARGE SCALE GENOMIC DNA]</scope>
    <source>
        <strain evidence="5">cv. Nemared</strain>
    </source>
</reference>
<organism evidence="4 5">
    <name type="scientific">Prunus persica</name>
    <name type="common">Peach</name>
    <name type="synonym">Amygdalus persica</name>
    <dbReference type="NCBI Taxonomy" id="3760"/>
    <lineage>
        <taxon>Eukaryota</taxon>
        <taxon>Viridiplantae</taxon>
        <taxon>Streptophyta</taxon>
        <taxon>Embryophyta</taxon>
        <taxon>Tracheophyta</taxon>
        <taxon>Spermatophyta</taxon>
        <taxon>Magnoliopsida</taxon>
        <taxon>eudicotyledons</taxon>
        <taxon>Gunneridae</taxon>
        <taxon>Pentapetalae</taxon>
        <taxon>rosids</taxon>
        <taxon>fabids</taxon>
        <taxon>Rosales</taxon>
        <taxon>Rosaceae</taxon>
        <taxon>Amygdaloideae</taxon>
        <taxon>Amygdaleae</taxon>
        <taxon>Prunus</taxon>
    </lineage>
</organism>
<evidence type="ECO:0000256" key="1">
    <source>
        <dbReference type="SAM" id="MobiDB-lite"/>
    </source>
</evidence>